<keyword evidence="6 9" id="KW-0472">Membrane</keyword>
<keyword evidence="3" id="KW-1003">Cell membrane</keyword>
<evidence type="ECO:0000256" key="9">
    <source>
        <dbReference type="SAM" id="Phobius"/>
    </source>
</evidence>
<accession>A0A444U4R7</accession>
<keyword evidence="4" id="KW-0963">Cytoplasm</keyword>
<evidence type="ECO:0000256" key="4">
    <source>
        <dbReference type="ARBA" id="ARBA00022490"/>
    </source>
</evidence>
<keyword evidence="9" id="KW-1133">Transmembrane helix</keyword>
<dbReference type="Proteomes" id="UP000289886">
    <property type="component" value="Unassembled WGS sequence"/>
</dbReference>
<keyword evidence="11" id="KW-1185">Reference proteome</keyword>
<keyword evidence="7" id="KW-0175">Coiled coil</keyword>
<reference evidence="10 11" key="1">
    <citation type="submission" date="2019-01" db="EMBL/GenBank/DDBJ databases">
        <title>Draft Genome and Complete Hox-Cluster Characterization of the Sterlet Sturgeon (Acipenser ruthenus).</title>
        <authorList>
            <person name="Wei Q."/>
        </authorList>
    </citation>
    <scope>NUCLEOTIDE SEQUENCE [LARGE SCALE GENOMIC DNA]</scope>
    <source>
        <strain evidence="10">WHYD16114868_AA</strain>
        <tissue evidence="10">Blood</tissue>
    </source>
</reference>
<evidence type="ECO:0000256" key="7">
    <source>
        <dbReference type="SAM" id="Coils"/>
    </source>
</evidence>
<dbReference type="Gene3D" id="1.10.287.1490">
    <property type="match status" value="1"/>
</dbReference>
<dbReference type="PANTHER" id="PTHR45161">
    <property type="entry name" value="CYTOSKELETON-ASSOCIATED PROTEIN 4"/>
    <property type="match status" value="1"/>
</dbReference>
<keyword evidence="9" id="KW-0812">Transmembrane</keyword>
<feature type="compositionally biased region" description="Polar residues" evidence="8">
    <location>
        <begin position="1"/>
        <end position="14"/>
    </location>
</feature>
<organism evidence="10 11">
    <name type="scientific">Acipenser ruthenus</name>
    <name type="common">Sterlet sturgeon</name>
    <dbReference type="NCBI Taxonomy" id="7906"/>
    <lineage>
        <taxon>Eukaryota</taxon>
        <taxon>Metazoa</taxon>
        <taxon>Chordata</taxon>
        <taxon>Craniata</taxon>
        <taxon>Vertebrata</taxon>
        <taxon>Euteleostomi</taxon>
        <taxon>Actinopterygii</taxon>
        <taxon>Chondrostei</taxon>
        <taxon>Acipenseriformes</taxon>
        <taxon>Acipenseridae</taxon>
        <taxon>Acipenser</taxon>
    </lineage>
</organism>
<comment type="subcellular location">
    <subcellularLocation>
        <location evidence="1">Cell membrane</location>
    </subcellularLocation>
    <subcellularLocation>
        <location evidence="2">Cytoplasm</location>
    </subcellularLocation>
</comment>
<evidence type="ECO:0000256" key="1">
    <source>
        <dbReference type="ARBA" id="ARBA00004236"/>
    </source>
</evidence>
<sequence length="551" mass="60855">MSSVKQRNKNNAQERASHSSSDDVAKKSSKGSKGGSTNTGSGILGKVLTIVLYLALISAAGFAGYYLQKVMEQVSEINSRNEESSAQALELVKRVESALQQVDSLKLTVRNVDISLKDTNKELESTNKAVRKGETETHRIEEVLHKLQNEILQDLSDGIRDVKEARERDFSSLEQTVEERLTELTKSINDNVSVFTEVQHVTQNELQTIKSKIDAVEDLGLLKHELLAITTAVADLSAATEVKEEAIKSLTNQIRSLQSEVQTRNQEVASTVQEFEELQGTVQRTGSSLRELISEVETSIKFVSGEVQVLHEGLQQVKASVSEQEQNLLAMATSGEKTESLESRLKAVEENTETLIVSASEQSDSLESIFSKYDAHTSSLSTLERDIESIKSSASKRDDLDLQSAVQKVTEAQESFISDIEMLKNNLSELQIAAQTAEITQNEILSLGKSQKQQIQEHEQRLAEVEDNLKTQTTGAGDQSVQASINDLKSSFSQAQNDLQMLRTAVDSLVAYSVKIETNEKELVSLKNLMDEMKSAMDTLSRELESVQGRI</sequence>
<name>A0A444U4R7_ACIRT</name>
<feature type="region of interest" description="Disordered" evidence="8">
    <location>
        <begin position="1"/>
        <end position="38"/>
    </location>
</feature>
<feature type="coiled-coil region" evidence="7">
    <location>
        <begin position="420"/>
        <end position="550"/>
    </location>
</feature>
<evidence type="ECO:0000256" key="3">
    <source>
        <dbReference type="ARBA" id="ARBA00022475"/>
    </source>
</evidence>
<feature type="compositionally biased region" description="Basic and acidic residues" evidence="8">
    <location>
        <begin position="15"/>
        <end position="26"/>
    </location>
</feature>
<protein>
    <submittedName>
        <fullName evidence="10">Cytoskeleton-associated protein 4</fullName>
    </submittedName>
</protein>
<feature type="transmembrane region" description="Helical" evidence="9">
    <location>
        <begin position="43"/>
        <end position="67"/>
    </location>
</feature>
<evidence type="ECO:0000313" key="10">
    <source>
        <dbReference type="EMBL" id="RXM30177.1"/>
    </source>
</evidence>
<dbReference type="GO" id="GO:0005886">
    <property type="term" value="C:plasma membrane"/>
    <property type="evidence" value="ECO:0007669"/>
    <property type="project" value="UniProtKB-SubCell"/>
</dbReference>
<evidence type="ECO:0000256" key="5">
    <source>
        <dbReference type="ARBA" id="ARBA00022553"/>
    </source>
</evidence>
<dbReference type="EMBL" id="SCEB01215313">
    <property type="protein sequence ID" value="RXM30177.1"/>
    <property type="molecule type" value="Genomic_DNA"/>
</dbReference>
<evidence type="ECO:0000313" key="11">
    <source>
        <dbReference type="Proteomes" id="UP000289886"/>
    </source>
</evidence>
<evidence type="ECO:0000256" key="2">
    <source>
        <dbReference type="ARBA" id="ARBA00004496"/>
    </source>
</evidence>
<keyword evidence="5" id="KW-0597">Phosphoprotein</keyword>
<dbReference type="GO" id="GO:0005737">
    <property type="term" value="C:cytoplasm"/>
    <property type="evidence" value="ECO:0007669"/>
    <property type="project" value="UniProtKB-SubCell"/>
</dbReference>
<comment type="caution">
    <text evidence="10">The sequence shown here is derived from an EMBL/GenBank/DDBJ whole genome shotgun (WGS) entry which is preliminary data.</text>
</comment>
<dbReference type="PANTHER" id="PTHR45161:SF1">
    <property type="entry name" value="CYTOSKELETON-ASSOCIATED PROTEIN 4"/>
    <property type="match status" value="1"/>
</dbReference>
<dbReference type="AlphaFoldDB" id="A0A444U4R7"/>
<evidence type="ECO:0000256" key="8">
    <source>
        <dbReference type="SAM" id="MobiDB-lite"/>
    </source>
</evidence>
<evidence type="ECO:0000256" key="6">
    <source>
        <dbReference type="ARBA" id="ARBA00023136"/>
    </source>
</evidence>
<gene>
    <name evidence="10" type="ORF">EOD39_2022</name>
</gene>
<proteinExistence type="predicted"/>
<feature type="coiled-coil region" evidence="7">
    <location>
        <begin position="240"/>
        <end position="267"/>
    </location>
</feature>